<dbReference type="SUPFAM" id="SSF47353">
    <property type="entry name" value="Retrovirus capsid dimerization domain-like"/>
    <property type="match status" value="1"/>
</dbReference>
<dbReference type="GeneTree" id="ENSGT01050000244855"/>
<dbReference type="InterPro" id="IPR003309">
    <property type="entry name" value="SCAN_dom"/>
</dbReference>
<keyword evidence="4" id="KW-0548">Nucleotidyltransferase</keyword>
<dbReference type="GO" id="GO:0004523">
    <property type="term" value="F:RNA-DNA hybrid ribonuclease activity"/>
    <property type="evidence" value="ECO:0007669"/>
    <property type="project" value="UniProtKB-EC"/>
</dbReference>
<dbReference type="PANTHER" id="PTHR37984:SF5">
    <property type="entry name" value="PROTEIN NYNRIN-LIKE"/>
    <property type="match status" value="1"/>
</dbReference>
<dbReference type="InterPro" id="IPR043502">
    <property type="entry name" value="DNA/RNA_pol_sf"/>
</dbReference>
<dbReference type="Gene3D" id="4.10.60.10">
    <property type="entry name" value="Zinc finger, CCHC-type"/>
    <property type="match status" value="1"/>
</dbReference>
<dbReference type="GO" id="GO:0003676">
    <property type="term" value="F:nucleic acid binding"/>
    <property type="evidence" value="ECO:0007669"/>
    <property type="project" value="InterPro"/>
</dbReference>
<dbReference type="CDD" id="cd09274">
    <property type="entry name" value="RNase_HI_RT_Ty3"/>
    <property type="match status" value="1"/>
</dbReference>
<keyword evidence="15" id="KW-1185">Reference proteome</keyword>
<reference evidence="14" key="2">
    <citation type="submission" date="2025-09" db="UniProtKB">
        <authorList>
            <consortium name="Ensembl"/>
        </authorList>
    </citation>
    <scope>IDENTIFICATION</scope>
</reference>
<dbReference type="SUPFAM" id="SSF57756">
    <property type="entry name" value="Retrovirus zinc finger-like domains"/>
    <property type="match status" value="1"/>
</dbReference>
<keyword evidence="6" id="KW-0255">Endonuclease</keyword>
<dbReference type="Gene3D" id="3.30.420.10">
    <property type="entry name" value="Ribonuclease H-like superfamily/Ribonuclease H"/>
    <property type="match status" value="1"/>
</dbReference>
<dbReference type="Gene3D" id="3.10.10.10">
    <property type="entry name" value="HIV Type 1 Reverse Transcriptase, subunit A, domain 1"/>
    <property type="match status" value="1"/>
</dbReference>
<dbReference type="InterPro" id="IPR036875">
    <property type="entry name" value="Znf_CCHC_sf"/>
</dbReference>
<dbReference type="Pfam" id="PF00078">
    <property type="entry name" value="RVT_1"/>
    <property type="match status" value="1"/>
</dbReference>
<dbReference type="Proteomes" id="UP000694546">
    <property type="component" value="Chromosome 4"/>
</dbReference>
<feature type="domain" description="Integrase catalytic" evidence="13">
    <location>
        <begin position="815"/>
        <end position="973"/>
    </location>
</feature>
<dbReference type="InterPro" id="IPR038269">
    <property type="entry name" value="SCAN_sf"/>
</dbReference>
<keyword evidence="5" id="KW-0540">Nuclease</keyword>
<evidence type="ECO:0000259" key="13">
    <source>
        <dbReference type="PROSITE" id="PS50994"/>
    </source>
</evidence>
<evidence type="ECO:0000256" key="1">
    <source>
        <dbReference type="ARBA" id="ARBA00010879"/>
    </source>
</evidence>
<evidence type="ECO:0000256" key="10">
    <source>
        <dbReference type="PROSITE-ProRule" id="PRU00047"/>
    </source>
</evidence>
<feature type="domain" description="Reverse transcriptase" evidence="12">
    <location>
        <begin position="1226"/>
        <end position="1403"/>
    </location>
</feature>
<evidence type="ECO:0000259" key="11">
    <source>
        <dbReference type="PROSITE" id="PS50158"/>
    </source>
</evidence>
<sequence length="1618" mass="180925">MSVFNLEGFLSDPSVDQIDRCRKKDLYAIAAHFSFEASAGLLKAELKEAVVQMLVHEKVFGTGSGATASEPIISPSLSSSSEKESREEVVVERGLVESRPVPVDTDANVEFKPPHTVPRFSPFSLPRVSDDARHRLRIARLQLEAQEKDRDAEYSHKLAIRKMELEMEADTANRKIELEIAAEKEVKLKRLELEAASLSLAQSPGHRSIHSGPSAPTRGFEVSRNVVLVPQFREAEVDAYFTAFERVATSLKWPKEVWSILLQCKLTGKAQEIYAALSLEESLCYESIKTAVLRAYELVPEAYRQKFRTFKKMSDKTFVEFAREKETLFNRWCKASNAVDFNTLSQLVLIEEFKNSLPDRIVTYLNEQKVGTLAEAAVLADEFVLSHKQTFVSPRYESRSFTPSASARRPSSPPRPLPLRSTEERECFYCHQTGHVKNDCFMLKRKLSQPSKRPKEVLLVRTLVGPVSLAQEMEDDNLEPCYKPFMLDGLVSLSANALNQCPVRILRDTGAAQSFILSEVLPFSNDSLSGSSVLVQGIEMGFVSVPLHEIHLSCDLANGVFKVGVRPSLPVRGVTFLLGNDIAGGKVMPVLEVLERPEILQPDVLAQDFPEVFPVCVVTRAQARSLGEAVVLSDTLFATELTGQTVSPPVFPQSTAEPSVQPKVQCDTSTKETTRLPMIRSNLIAAQKDDVTLVKCFDAALAPESAKNKESDYFVENDLLMRRWKSRAEFNNDWTNVFQIVVPTPYRQSVLSLAHEHLWSGHLGITKTYDRVLRQFFWPGLKRDVSLFCRTCHVCQVTGKPNQVIKPAPLHPVPAIGEPFEHVLVDCVGPLPKTKSGNQFLLTIMCVATRYPEAIPLRSITAQSVVKALIKFFSTFGLPKIVQTDQGTNFLSGIFEQVLTSLSISHRISSAYHPESQGALERWHQTFKSVLRKYTMESGREWDEGVPLALFAVREIVQESLGFSPAELVFGHTVRGPLRMLRDQLTGESSPTQRNVLTYVSRFRERLHEACSIARESLSVAQQGMKRHFDKKALPRSFQAGDLVLVLLPIPGSSMSARFSGPYTIDRSLSETDYVVRTPDRRRKTRVCHINMLKKYYTRGDAQLETRSAPLVATVAAAVSVAVSPTAVSDEDGLSLRNAQQQTPRLTNSEMLLKLPSLMHHLSREKEADLLCLISEFPCLFGDVPTRTTVLEHDIDVGESRPTKQHPYRVNAYKRSLMKKEVDYLLEHNLAQPSSSPWSSPCLLVPKPDATVRFCTDYRKVNNVTVPDSFPMPRVDDCVDTIGSARFVTKLDLLKGYWQVPLSPRASAISAFVTPDNFLQYCVMAFGMRNAPATFQRLVNIVFSGVPNCTSYLDDVVIHSSEWPAHVDSLRTVFQRLADASLTLNLAKCEFGKATVTYLGKQVGGGQVRPLEAKIAAITSFPVPTTRRELRRFLGMTGYYRGFCRNFSSVAAPMTDLISPLVKFVWSDRCQIAFECCKALLCNAPVLSAPDFDKPFAIEVDASCIGAGAVLTQMDSEGLVHPVGFFSKKFNSSQMRYSTIEQETLALLLALQFFEVYVGSSAEPVVIYTDHNPLVFLHRMHNQNQRLMRWSLVITNYNLVIHHKKGTENVFADALSRV</sequence>
<comment type="similarity">
    <text evidence="1">Belongs to the beta type-B retroviral polymerase family. HERV class-II K(HML-2) pol subfamily.</text>
</comment>
<evidence type="ECO:0000256" key="6">
    <source>
        <dbReference type="ARBA" id="ARBA00022759"/>
    </source>
</evidence>
<dbReference type="PROSITE" id="PS50878">
    <property type="entry name" value="RT_POL"/>
    <property type="match status" value="1"/>
</dbReference>
<dbReference type="PANTHER" id="PTHR37984">
    <property type="entry name" value="PROTEIN CBG26694"/>
    <property type="match status" value="1"/>
</dbReference>
<evidence type="ECO:0000313" key="14">
    <source>
        <dbReference type="Ensembl" id="ENSGMOP00000060615.1"/>
    </source>
</evidence>
<dbReference type="InterPro" id="IPR041588">
    <property type="entry name" value="Integrase_H2C2"/>
</dbReference>
<dbReference type="GO" id="GO:0003964">
    <property type="term" value="F:RNA-directed DNA polymerase activity"/>
    <property type="evidence" value="ECO:0007669"/>
    <property type="project" value="UniProtKB-KW"/>
</dbReference>
<dbReference type="FunFam" id="3.30.420.10:FF:000032">
    <property type="entry name" value="Retrovirus-related Pol polyprotein from transposon 297-like Protein"/>
    <property type="match status" value="1"/>
</dbReference>
<evidence type="ECO:0000256" key="8">
    <source>
        <dbReference type="ARBA" id="ARBA00022918"/>
    </source>
</evidence>
<name>A0A8C5CGV6_GADMO</name>
<evidence type="ECO:0000256" key="4">
    <source>
        <dbReference type="ARBA" id="ARBA00022695"/>
    </source>
</evidence>
<dbReference type="SUPFAM" id="SSF56672">
    <property type="entry name" value="DNA/RNA polymerases"/>
    <property type="match status" value="1"/>
</dbReference>
<dbReference type="PROSITE" id="PS50158">
    <property type="entry name" value="ZF_CCHC"/>
    <property type="match status" value="1"/>
</dbReference>
<dbReference type="FunFam" id="1.10.340.70:FF:000001">
    <property type="entry name" value="Retrovirus-related Pol polyprotein from transposon gypsy-like Protein"/>
    <property type="match status" value="1"/>
</dbReference>
<dbReference type="FunFam" id="3.30.70.270:FF:000020">
    <property type="entry name" value="Transposon Tf2-6 polyprotein-like Protein"/>
    <property type="match status" value="1"/>
</dbReference>
<feature type="domain" description="CCHC-type" evidence="11">
    <location>
        <begin position="427"/>
        <end position="440"/>
    </location>
</feature>
<organism evidence="14 15">
    <name type="scientific">Gadus morhua</name>
    <name type="common">Atlantic cod</name>
    <dbReference type="NCBI Taxonomy" id="8049"/>
    <lineage>
        <taxon>Eukaryota</taxon>
        <taxon>Metazoa</taxon>
        <taxon>Chordata</taxon>
        <taxon>Craniata</taxon>
        <taxon>Vertebrata</taxon>
        <taxon>Euteleostomi</taxon>
        <taxon>Actinopterygii</taxon>
        <taxon>Neopterygii</taxon>
        <taxon>Teleostei</taxon>
        <taxon>Neoteleostei</taxon>
        <taxon>Acanthomorphata</taxon>
        <taxon>Zeiogadaria</taxon>
        <taxon>Gadariae</taxon>
        <taxon>Gadiformes</taxon>
        <taxon>Gadoidei</taxon>
        <taxon>Gadidae</taxon>
        <taxon>Gadus</taxon>
    </lineage>
</organism>
<dbReference type="Gene3D" id="3.10.20.370">
    <property type="match status" value="1"/>
</dbReference>
<evidence type="ECO:0000256" key="9">
    <source>
        <dbReference type="ARBA" id="ARBA00039658"/>
    </source>
</evidence>
<dbReference type="Gene3D" id="3.30.70.270">
    <property type="match status" value="2"/>
</dbReference>
<accession>A0A8C5CGV6</accession>
<keyword evidence="3" id="KW-0808">Transferase</keyword>
<dbReference type="InterPro" id="IPR012337">
    <property type="entry name" value="RNaseH-like_sf"/>
</dbReference>
<dbReference type="InterPro" id="IPR050951">
    <property type="entry name" value="Retrovirus_Pol_polyprotein"/>
</dbReference>
<reference evidence="14" key="1">
    <citation type="submission" date="2025-08" db="UniProtKB">
        <authorList>
            <consortium name="Ensembl"/>
        </authorList>
    </citation>
    <scope>IDENTIFICATION</scope>
</reference>
<proteinExistence type="inferred from homology"/>
<protein>
    <recommendedName>
        <fullName evidence="9">Gypsy retrotransposon integrase-like protein 1</fullName>
        <ecNumber evidence="2">3.1.26.4</ecNumber>
    </recommendedName>
</protein>
<dbReference type="InterPro" id="IPR000477">
    <property type="entry name" value="RT_dom"/>
</dbReference>
<keyword evidence="8" id="KW-0695">RNA-directed DNA polymerase</keyword>
<dbReference type="SUPFAM" id="SSF53098">
    <property type="entry name" value="Ribonuclease H-like"/>
    <property type="match status" value="1"/>
</dbReference>
<keyword evidence="10" id="KW-0863">Zinc-finger</keyword>
<dbReference type="InterPro" id="IPR041373">
    <property type="entry name" value="RT_RNaseH"/>
</dbReference>
<dbReference type="Pfam" id="PF22938">
    <property type="entry name" value="Integrase_p58_C"/>
    <property type="match status" value="1"/>
</dbReference>
<dbReference type="InterPro" id="IPR054465">
    <property type="entry name" value="Integrase_p58-like_C"/>
</dbReference>
<dbReference type="GO" id="GO:0015074">
    <property type="term" value="P:DNA integration"/>
    <property type="evidence" value="ECO:0007669"/>
    <property type="project" value="InterPro"/>
</dbReference>
<dbReference type="InterPro" id="IPR043128">
    <property type="entry name" value="Rev_trsase/Diguanyl_cyclase"/>
</dbReference>
<dbReference type="Ensembl" id="ENSGMOT00000068136.1">
    <property type="protein sequence ID" value="ENSGMOP00000060615.1"/>
    <property type="gene ID" value="ENSGMOG00000028845.1"/>
</dbReference>
<dbReference type="InterPro" id="IPR001878">
    <property type="entry name" value="Znf_CCHC"/>
</dbReference>
<dbReference type="Pfam" id="PF17921">
    <property type="entry name" value="Integrase_H2C2"/>
    <property type="match status" value="1"/>
</dbReference>
<keyword evidence="10" id="KW-0862">Zinc</keyword>
<keyword evidence="10" id="KW-0479">Metal-binding</keyword>
<evidence type="ECO:0000256" key="5">
    <source>
        <dbReference type="ARBA" id="ARBA00022722"/>
    </source>
</evidence>
<evidence type="ECO:0000256" key="2">
    <source>
        <dbReference type="ARBA" id="ARBA00012180"/>
    </source>
</evidence>
<evidence type="ECO:0000313" key="15">
    <source>
        <dbReference type="Proteomes" id="UP000694546"/>
    </source>
</evidence>
<evidence type="ECO:0000256" key="3">
    <source>
        <dbReference type="ARBA" id="ARBA00022679"/>
    </source>
</evidence>
<evidence type="ECO:0000259" key="12">
    <source>
        <dbReference type="PROSITE" id="PS50878"/>
    </source>
</evidence>
<dbReference type="InterPro" id="IPR001584">
    <property type="entry name" value="Integrase_cat-core"/>
</dbReference>
<dbReference type="Gene3D" id="1.10.4020.10">
    <property type="entry name" value="DNA breaking-rejoining enzymes"/>
    <property type="match status" value="1"/>
</dbReference>
<dbReference type="Pfam" id="PF00665">
    <property type="entry name" value="rve"/>
    <property type="match status" value="1"/>
</dbReference>
<dbReference type="CDD" id="cd01647">
    <property type="entry name" value="RT_LTR"/>
    <property type="match status" value="1"/>
</dbReference>
<dbReference type="Gene3D" id="1.10.340.70">
    <property type="match status" value="1"/>
</dbReference>
<dbReference type="PROSITE" id="PS50994">
    <property type="entry name" value="INTEGRASE"/>
    <property type="match status" value="1"/>
</dbReference>
<evidence type="ECO:0000256" key="7">
    <source>
        <dbReference type="ARBA" id="ARBA00022801"/>
    </source>
</evidence>
<dbReference type="EC" id="3.1.26.4" evidence="2"/>
<keyword evidence="7" id="KW-0378">Hydrolase</keyword>
<dbReference type="Pfam" id="PF02023">
    <property type="entry name" value="SCAN"/>
    <property type="match status" value="1"/>
</dbReference>
<dbReference type="GO" id="GO:0008270">
    <property type="term" value="F:zinc ion binding"/>
    <property type="evidence" value="ECO:0007669"/>
    <property type="project" value="UniProtKB-KW"/>
</dbReference>
<dbReference type="Pfam" id="PF17917">
    <property type="entry name" value="RT_RNaseH"/>
    <property type="match status" value="1"/>
</dbReference>
<dbReference type="OMA" id="FCAFERI"/>
<dbReference type="InterPro" id="IPR036397">
    <property type="entry name" value="RNaseH_sf"/>
</dbReference>